<organism evidence="1 2">
    <name type="scientific">Nephila pilipes</name>
    <name type="common">Giant wood spider</name>
    <name type="synonym">Nephila maculata</name>
    <dbReference type="NCBI Taxonomy" id="299642"/>
    <lineage>
        <taxon>Eukaryota</taxon>
        <taxon>Metazoa</taxon>
        <taxon>Ecdysozoa</taxon>
        <taxon>Arthropoda</taxon>
        <taxon>Chelicerata</taxon>
        <taxon>Arachnida</taxon>
        <taxon>Araneae</taxon>
        <taxon>Araneomorphae</taxon>
        <taxon>Entelegynae</taxon>
        <taxon>Araneoidea</taxon>
        <taxon>Nephilidae</taxon>
        <taxon>Nephila</taxon>
    </lineage>
</organism>
<gene>
    <name evidence="1" type="ORF">NPIL_33751</name>
</gene>
<keyword evidence="2" id="KW-1185">Reference proteome</keyword>
<accession>A0A8X6QZI4</accession>
<proteinExistence type="predicted"/>
<reference evidence="1" key="1">
    <citation type="submission" date="2020-08" db="EMBL/GenBank/DDBJ databases">
        <title>Multicomponent nature underlies the extraordinary mechanical properties of spider dragline silk.</title>
        <authorList>
            <person name="Kono N."/>
            <person name="Nakamura H."/>
            <person name="Mori M."/>
            <person name="Yoshida Y."/>
            <person name="Ohtoshi R."/>
            <person name="Malay A.D."/>
            <person name="Moran D.A.P."/>
            <person name="Tomita M."/>
            <person name="Numata K."/>
            <person name="Arakawa K."/>
        </authorList>
    </citation>
    <scope>NUCLEOTIDE SEQUENCE</scope>
</reference>
<dbReference type="EMBL" id="BMAW01040703">
    <property type="protein sequence ID" value="GFU60698.1"/>
    <property type="molecule type" value="Genomic_DNA"/>
</dbReference>
<evidence type="ECO:0000313" key="1">
    <source>
        <dbReference type="EMBL" id="GFU60698.1"/>
    </source>
</evidence>
<name>A0A8X6QZI4_NEPPI</name>
<dbReference type="Proteomes" id="UP000887013">
    <property type="component" value="Unassembled WGS sequence"/>
</dbReference>
<evidence type="ECO:0000313" key="2">
    <source>
        <dbReference type="Proteomes" id="UP000887013"/>
    </source>
</evidence>
<protein>
    <submittedName>
        <fullName evidence="1">Uncharacterized protein</fullName>
    </submittedName>
</protein>
<dbReference type="AlphaFoldDB" id="A0A8X6QZI4"/>
<sequence>MNYAYVDTMSFKKEIPGTMHGFDKKAVFKDLQFQFIKYGKLLRTMRFLVLRNQRYVEFVYNLFQNVHNPDFKINYLQLLIVQDFSVNVWLMSEVMLATYNTISKLLRYMADIEEIIETIRWQKNYVNMIKSPKYHGPYYV</sequence>
<comment type="caution">
    <text evidence="1">The sequence shown here is derived from an EMBL/GenBank/DDBJ whole genome shotgun (WGS) entry which is preliminary data.</text>
</comment>